<protein>
    <submittedName>
        <fullName evidence="2">Uncharacterized protein</fullName>
    </submittedName>
</protein>
<comment type="caution">
    <text evidence="2">The sequence shown here is derived from an EMBL/GenBank/DDBJ whole genome shotgun (WGS) entry which is preliminary data.</text>
</comment>
<reference evidence="2" key="2">
    <citation type="submission" date="2021-12" db="EMBL/GenBank/DDBJ databases">
        <title>Resequencing data analysis of finger millet.</title>
        <authorList>
            <person name="Hatakeyama M."/>
            <person name="Aluri S."/>
            <person name="Balachadran M.T."/>
            <person name="Sivarajan S.R."/>
            <person name="Poveda L."/>
            <person name="Shimizu-Inatsugi R."/>
            <person name="Schlapbach R."/>
            <person name="Sreeman S.M."/>
            <person name="Shimizu K.K."/>
        </authorList>
    </citation>
    <scope>NUCLEOTIDE SEQUENCE</scope>
</reference>
<accession>A0AAV5FWS4</accession>
<name>A0AAV5FWS4_ELECO</name>
<evidence type="ECO:0000256" key="1">
    <source>
        <dbReference type="SAM" id="MobiDB-lite"/>
    </source>
</evidence>
<keyword evidence="3" id="KW-1185">Reference proteome</keyword>
<evidence type="ECO:0000313" key="2">
    <source>
        <dbReference type="EMBL" id="GJN40138.1"/>
    </source>
</evidence>
<proteinExistence type="predicted"/>
<evidence type="ECO:0000313" key="3">
    <source>
        <dbReference type="Proteomes" id="UP001054889"/>
    </source>
</evidence>
<reference evidence="2" key="1">
    <citation type="journal article" date="2018" name="DNA Res.">
        <title>Multiple hybrid de novo genome assembly of finger millet, an orphan allotetraploid crop.</title>
        <authorList>
            <person name="Hatakeyama M."/>
            <person name="Aluri S."/>
            <person name="Balachadran M.T."/>
            <person name="Sivarajan S.R."/>
            <person name="Patrignani A."/>
            <person name="Gruter S."/>
            <person name="Poveda L."/>
            <person name="Shimizu-Inatsugi R."/>
            <person name="Baeten J."/>
            <person name="Francoijs K.J."/>
            <person name="Nataraja K.N."/>
            <person name="Reddy Y.A.N."/>
            <person name="Phadnis S."/>
            <person name="Ravikumar R.L."/>
            <person name="Schlapbach R."/>
            <person name="Sreeman S.M."/>
            <person name="Shimizu K.K."/>
        </authorList>
    </citation>
    <scope>NUCLEOTIDE SEQUENCE</scope>
</reference>
<sequence>MVIQVPLYVATKMSPVKGESPFIPSPEQYASAAARNIGYEASDLLRVASPRIRCHLEPRPKRESSQVPPHTMGGGERREIEGTPPYTALKGEGEGRLVEKKEKCGAAPHACAKRKETVATTYMSAIITEVRKWQWRLTDVSKHRH</sequence>
<feature type="region of interest" description="Disordered" evidence="1">
    <location>
        <begin position="56"/>
        <end position="95"/>
    </location>
</feature>
<dbReference type="Proteomes" id="UP001054889">
    <property type="component" value="Unassembled WGS sequence"/>
</dbReference>
<dbReference type="EMBL" id="BQKI01000104">
    <property type="protein sequence ID" value="GJN40138.1"/>
    <property type="molecule type" value="Genomic_DNA"/>
</dbReference>
<dbReference type="AlphaFoldDB" id="A0AAV5FWS4"/>
<gene>
    <name evidence="2" type="primary">gb29313</name>
    <name evidence="2" type="ORF">PR202_gb29313</name>
</gene>
<organism evidence="2 3">
    <name type="scientific">Eleusine coracana subsp. coracana</name>
    <dbReference type="NCBI Taxonomy" id="191504"/>
    <lineage>
        <taxon>Eukaryota</taxon>
        <taxon>Viridiplantae</taxon>
        <taxon>Streptophyta</taxon>
        <taxon>Embryophyta</taxon>
        <taxon>Tracheophyta</taxon>
        <taxon>Spermatophyta</taxon>
        <taxon>Magnoliopsida</taxon>
        <taxon>Liliopsida</taxon>
        <taxon>Poales</taxon>
        <taxon>Poaceae</taxon>
        <taxon>PACMAD clade</taxon>
        <taxon>Chloridoideae</taxon>
        <taxon>Cynodonteae</taxon>
        <taxon>Eleusininae</taxon>
        <taxon>Eleusine</taxon>
    </lineage>
</organism>